<keyword evidence="3 6" id="KW-0326">Glycosidase</keyword>
<dbReference type="Gene3D" id="2.60.40.10">
    <property type="entry name" value="Immunoglobulins"/>
    <property type="match status" value="1"/>
</dbReference>
<keyword evidence="7" id="KW-1185">Reference proteome</keyword>
<dbReference type="STRING" id="1940790.L21SP3_02003"/>
<evidence type="ECO:0000259" key="4">
    <source>
        <dbReference type="Pfam" id="PF00703"/>
    </source>
</evidence>
<dbReference type="AlphaFoldDB" id="A0A1Q2HSF6"/>
<evidence type="ECO:0000256" key="3">
    <source>
        <dbReference type="ARBA" id="ARBA00023295"/>
    </source>
</evidence>
<comment type="similarity">
    <text evidence="1">Belongs to the glycosyl hydrolase 2 family.</text>
</comment>
<feature type="domain" description="Glycosyl hydrolases family 2 sugar binding" evidence="5">
    <location>
        <begin position="61"/>
        <end position="187"/>
    </location>
</feature>
<dbReference type="RefSeq" id="WP_077541135.1">
    <property type="nucleotide sequence ID" value="NZ_CP019633.1"/>
</dbReference>
<dbReference type="Gene3D" id="2.60.120.260">
    <property type="entry name" value="Galactose-binding domain-like"/>
    <property type="match status" value="1"/>
</dbReference>
<sequence>MIMSKFKVLIHLLILTFIINIYPVAKADMKTPVQTPWDSKVNENNPLPEYPRPTLVREEWKNLNGKWDYAIAPKGKSEPQEWDGKILVPFCFESQLSGVHKQITLDDWMWYKRSFTVPSSWEGRRIRLNFQASDWETAVYVNGEFAGIHRGGYSPFSFDITNFLKPEGSQELVVRVWDNSGKEYFTSCGKQGNPNRWNSNYPNSSGIWQTVWMEPVNQGAARDLDISASLKKSAISLCIDAPEIPAGTTEAEVKIYDSGKLAAEKTAPADKQIDLHIDSPKGWSPDNPCLYDIEVALKRGDKVIDRFTSYCGLRDLSIDPSRKGPQILLNGKPLFQFGPLDQSYWPRSVLTPPAEEAMVFELEYLKQVGCNMVRLHIKRNPSRWYYHCDRLGLIVWQDFVCNKPFPKRKIDSKESRRWFSEQEELVDSLNTHPSILKWIVFNEGWGQHDTERIVKKADMMLSPEYLVSAASGWTDIDNLADIRDLHEYSRFPAVTIPAEEPERAVVMGEIGGFNVPVKGHNWVQYPEPALPENPDFKVEGRDRRGGMQSNTDAADRDFVTDIKRPLFSQENMAAHYQRFIETLAKERYFGLSGAVYTQLTDMRHEQNGWLTLDRKVSKIAPEKLNQIHQVLYEPVSQRHALLPFSSEWRYEGRRVKFPISAGREEIKNLAKGDSAVYTTGFDVDKKPKQAVVNVKLRSEHQGDKYGYLKVYIDDNLVYDDLSRHKKRETRITCVQLTEDQCGLLSKGSHKLKIEVENTLNFELLDLSIDKITE</sequence>
<dbReference type="OrthoDB" id="9762066at2"/>
<protein>
    <submittedName>
        <fullName evidence="6">Beta-galactosidase</fullName>
        <ecNumber evidence="6">3.2.1.23</ecNumber>
    </submittedName>
</protein>
<evidence type="ECO:0000259" key="5">
    <source>
        <dbReference type="Pfam" id="PF02837"/>
    </source>
</evidence>
<dbReference type="InterPro" id="IPR051913">
    <property type="entry name" value="GH2_Domain-Containing"/>
</dbReference>
<dbReference type="InterPro" id="IPR008979">
    <property type="entry name" value="Galactose-bd-like_sf"/>
</dbReference>
<accession>A0A1Q2HSF6</accession>
<dbReference type="SUPFAM" id="SSF49785">
    <property type="entry name" value="Galactose-binding domain-like"/>
    <property type="match status" value="1"/>
</dbReference>
<dbReference type="EC" id="3.2.1.23" evidence="6"/>
<evidence type="ECO:0000256" key="1">
    <source>
        <dbReference type="ARBA" id="ARBA00007401"/>
    </source>
</evidence>
<dbReference type="GO" id="GO:0004565">
    <property type="term" value="F:beta-galactosidase activity"/>
    <property type="evidence" value="ECO:0007669"/>
    <property type="project" value="UniProtKB-EC"/>
</dbReference>
<evidence type="ECO:0000313" key="7">
    <source>
        <dbReference type="Proteomes" id="UP000188273"/>
    </source>
</evidence>
<dbReference type="InterPro" id="IPR017853">
    <property type="entry name" value="GH"/>
</dbReference>
<dbReference type="Proteomes" id="UP000188273">
    <property type="component" value="Chromosome"/>
</dbReference>
<dbReference type="PANTHER" id="PTHR42732">
    <property type="entry name" value="BETA-GALACTOSIDASE"/>
    <property type="match status" value="1"/>
</dbReference>
<organism evidence="6 7">
    <name type="scientific">Sedimentisphaera cyanobacteriorum</name>
    <dbReference type="NCBI Taxonomy" id="1940790"/>
    <lineage>
        <taxon>Bacteria</taxon>
        <taxon>Pseudomonadati</taxon>
        <taxon>Planctomycetota</taxon>
        <taxon>Phycisphaerae</taxon>
        <taxon>Sedimentisphaerales</taxon>
        <taxon>Sedimentisphaeraceae</taxon>
        <taxon>Sedimentisphaera</taxon>
    </lineage>
</organism>
<name>A0A1Q2HSF6_9BACT</name>
<dbReference type="InterPro" id="IPR006104">
    <property type="entry name" value="Glyco_hydro_2_N"/>
</dbReference>
<dbReference type="InterPro" id="IPR006102">
    <property type="entry name" value="Ig-like_GH2"/>
</dbReference>
<dbReference type="Pfam" id="PF02837">
    <property type="entry name" value="Glyco_hydro_2_N"/>
    <property type="match status" value="1"/>
</dbReference>
<gene>
    <name evidence="6" type="primary">cbgA_2</name>
    <name evidence="6" type="ORF">L21SP3_02003</name>
</gene>
<dbReference type="Gene3D" id="3.20.20.80">
    <property type="entry name" value="Glycosidases"/>
    <property type="match status" value="1"/>
</dbReference>
<feature type="domain" description="Glycoside hydrolase family 2 immunoglobulin-like beta-sandwich" evidence="4">
    <location>
        <begin position="249"/>
        <end position="314"/>
    </location>
</feature>
<evidence type="ECO:0000313" key="6">
    <source>
        <dbReference type="EMBL" id="AQQ10175.1"/>
    </source>
</evidence>
<keyword evidence="2 6" id="KW-0378">Hydrolase</keyword>
<dbReference type="Pfam" id="PF00703">
    <property type="entry name" value="Glyco_hydro_2"/>
    <property type="match status" value="1"/>
</dbReference>
<dbReference type="InterPro" id="IPR013783">
    <property type="entry name" value="Ig-like_fold"/>
</dbReference>
<dbReference type="InterPro" id="IPR036156">
    <property type="entry name" value="Beta-gal/glucu_dom_sf"/>
</dbReference>
<dbReference type="PANTHER" id="PTHR42732:SF2">
    <property type="entry name" value="BETA-MANNOSIDASE"/>
    <property type="match status" value="1"/>
</dbReference>
<dbReference type="SUPFAM" id="SSF49303">
    <property type="entry name" value="beta-Galactosidase/glucuronidase domain"/>
    <property type="match status" value="1"/>
</dbReference>
<dbReference type="KEGG" id="pbu:L21SP3_02003"/>
<reference evidence="7" key="1">
    <citation type="submission" date="2017-02" db="EMBL/GenBank/DDBJ databases">
        <title>Comparative genomics and description of representatives of a novel lineage of planctomycetes thriving in anoxic sediments.</title>
        <authorList>
            <person name="Spring S."/>
            <person name="Bunk B."/>
            <person name="Sproer C."/>
            <person name="Klenk H.-P."/>
        </authorList>
    </citation>
    <scope>NUCLEOTIDE SEQUENCE [LARGE SCALE GENOMIC DNA]</scope>
    <source>
        <strain evidence="7">L21-RPul-D3</strain>
    </source>
</reference>
<dbReference type="EMBL" id="CP019633">
    <property type="protein sequence ID" value="AQQ10175.1"/>
    <property type="molecule type" value="Genomic_DNA"/>
</dbReference>
<dbReference type="GO" id="GO:0005975">
    <property type="term" value="P:carbohydrate metabolic process"/>
    <property type="evidence" value="ECO:0007669"/>
    <property type="project" value="InterPro"/>
</dbReference>
<dbReference type="SUPFAM" id="SSF51445">
    <property type="entry name" value="(Trans)glycosidases"/>
    <property type="match status" value="1"/>
</dbReference>
<proteinExistence type="inferred from homology"/>
<evidence type="ECO:0000256" key="2">
    <source>
        <dbReference type="ARBA" id="ARBA00022801"/>
    </source>
</evidence>